<organism evidence="3 4">
    <name type="scientific">Branchiostoma lanceolatum</name>
    <name type="common">Common lancelet</name>
    <name type="synonym">Amphioxus lanceolatum</name>
    <dbReference type="NCBI Taxonomy" id="7740"/>
    <lineage>
        <taxon>Eukaryota</taxon>
        <taxon>Metazoa</taxon>
        <taxon>Chordata</taxon>
        <taxon>Cephalochordata</taxon>
        <taxon>Leptocardii</taxon>
        <taxon>Amphioxiformes</taxon>
        <taxon>Branchiostomatidae</taxon>
        <taxon>Branchiostoma</taxon>
    </lineage>
</organism>
<evidence type="ECO:0000256" key="1">
    <source>
        <dbReference type="SAM" id="Phobius"/>
    </source>
</evidence>
<dbReference type="Proteomes" id="UP000838412">
    <property type="component" value="Chromosome 13"/>
</dbReference>
<keyword evidence="1" id="KW-0472">Membrane</keyword>
<keyword evidence="1" id="KW-0812">Transmembrane</keyword>
<protein>
    <submittedName>
        <fullName evidence="3">Hypp6987 protein</fullName>
    </submittedName>
</protein>
<dbReference type="OrthoDB" id="5968416at2759"/>
<evidence type="ECO:0000313" key="3">
    <source>
        <dbReference type="EMBL" id="CAH1242840.1"/>
    </source>
</evidence>
<proteinExistence type="predicted"/>
<dbReference type="InterPro" id="IPR008979">
    <property type="entry name" value="Galactose-bd-like_sf"/>
</dbReference>
<sequence>MENGTVKVFEGNNDTSTVVAQPLAVPIVTQALRINPKNYSGTPQLRAGLIGLVPVTTAAPAATTVVQTISTRGLEDWQLYAIVGGSSAGAVLLLMAIIGLTVARSRKTKKRSARFTKGHSAWNSLDGRNISAGAIPTESYKIPRARSSYTPRDETYSSVHYNDAYRYVPISAVTT</sequence>
<dbReference type="Gene3D" id="2.60.120.260">
    <property type="entry name" value="Galactose-binding domain-like"/>
    <property type="match status" value="1"/>
</dbReference>
<dbReference type="AlphaFoldDB" id="A0A8J9YW13"/>
<accession>A0A8J9YW13</accession>
<feature type="domain" description="F5/8 type C" evidence="2">
    <location>
        <begin position="1"/>
        <end position="52"/>
    </location>
</feature>
<keyword evidence="4" id="KW-1185">Reference proteome</keyword>
<feature type="transmembrane region" description="Helical" evidence="1">
    <location>
        <begin position="79"/>
        <end position="103"/>
    </location>
</feature>
<evidence type="ECO:0000259" key="2">
    <source>
        <dbReference type="PROSITE" id="PS50022"/>
    </source>
</evidence>
<evidence type="ECO:0000313" key="4">
    <source>
        <dbReference type="Proteomes" id="UP000838412"/>
    </source>
</evidence>
<reference evidence="3" key="1">
    <citation type="submission" date="2022-01" db="EMBL/GenBank/DDBJ databases">
        <authorList>
            <person name="Braso-Vives M."/>
        </authorList>
    </citation>
    <scope>NUCLEOTIDE SEQUENCE</scope>
</reference>
<gene>
    <name evidence="3" type="primary">Hypp6987</name>
    <name evidence="3" type="ORF">BLAG_LOCUS6040</name>
</gene>
<name>A0A8J9YW13_BRALA</name>
<keyword evidence="1" id="KW-1133">Transmembrane helix</keyword>
<dbReference type="EMBL" id="OV696698">
    <property type="protein sequence ID" value="CAH1242840.1"/>
    <property type="molecule type" value="Genomic_DNA"/>
</dbReference>
<dbReference type="PROSITE" id="PS50022">
    <property type="entry name" value="FA58C_3"/>
    <property type="match status" value="1"/>
</dbReference>
<dbReference type="SUPFAM" id="SSF49785">
    <property type="entry name" value="Galactose-binding domain-like"/>
    <property type="match status" value="1"/>
</dbReference>
<dbReference type="InterPro" id="IPR000421">
    <property type="entry name" value="FA58C"/>
</dbReference>